<feature type="transmembrane region" description="Helical" evidence="1">
    <location>
        <begin position="43"/>
        <end position="66"/>
    </location>
</feature>
<comment type="caution">
    <text evidence="2">The sequence shown here is derived from an EMBL/GenBank/DDBJ whole genome shotgun (WGS) entry which is preliminary data.</text>
</comment>
<dbReference type="Proteomes" id="UP000324965">
    <property type="component" value="Unassembled WGS sequence"/>
</dbReference>
<gene>
    <name evidence="2" type="ORF">FGF04_31770</name>
</gene>
<protein>
    <submittedName>
        <fullName evidence="2">Uncharacterized protein</fullName>
    </submittedName>
</protein>
<keyword evidence="1" id="KW-0472">Membrane</keyword>
<keyword evidence="3" id="KW-1185">Reference proteome</keyword>
<keyword evidence="1" id="KW-1133">Transmembrane helix</keyword>
<dbReference type="AlphaFoldDB" id="A0A5B0AB10"/>
<proteinExistence type="predicted"/>
<evidence type="ECO:0000313" key="3">
    <source>
        <dbReference type="Proteomes" id="UP000324965"/>
    </source>
</evidence>
<dbReference type="RefSeq" id="WP_149514832.1">
    <property type="nucleotide sequence ID" value="NZ_VDFC01000058.1"/>
</dbReference>
<organism evidence="2 3">
    <name type="scientific">Streptomyces apricus</name>
    <dbReference type="NCBI Taxonomy" id="1828112"/>
    <lineage>
        <taxon>Bacteria</taxon>
        <taxon>Bacillati</taxon>
        <taxon>Actinomycetota</taxon>
        <taxon>Actinomycetes</taxon>
        <taxon>Kitasatosporales</taxon>
        <taxon>Streptomycetaceae</taxon>
        <taxon>Streptomyces</taxon>
    </lineage>
</organism>
<sequence>MSGAALIVLGRILFHITYEATYCAHHPGSSGGMRVPDGCPVEPSTLAVIIGNTGLGMPLLGIIGVMG</sequence>
<name>A0A5B0AB10_9ACTN</name>
<accession>A0A5B0AB10</accession>
<evidence type="ECO:0000313" key="2">
    <source>
        <dbReference type="EMBL" id="KAA0927017.1"/>
    </source>
</evidence>
<evidence type="ECO:0000256" key="1">
    <source>
        <dbReference type="SAM" id="Phobius"/>
    </source>
</evidence>
<reference evidence="2 3" key="1">
    <citation type="submission" date="2019-05" db="EMBL/GenBank/DDBJ databases">
        <authorList>
            <person name="Hariharan J."/>
            <person name="Choudoir M.J."/>
            <person name="Diebold P."/>
            <person name="Panke-Buisse K."/>
            <person name="Buckley D.H."/>
        </authorList>
    </citation>
    <scope>NUCLEOTIDE SEQUENCE [LARGE SCALE GENOMIC DNA]</scope>
    <source>
        <strain evidence="2 3">SUN51</strain>
    </source>
</reference>
<dbReference type="EMBL" id="VDFC01000058">
    <property type="protein sequence ID" value="KAA0927017.1"/>
    <property type="molecule type" value="Genomic_DNA"/>
</dbReference>
<keyword evidence="1" id="KW-0812">Transmembrane</keyword>